<dbReference type="Proteomes" id="UP000248706">
    <property type="component" value="Unassembled WGS sequence"/>
</dbReference>
<comment type="similarity">
    <text evidence="8">Belongs to the binding-protein-dependent transport system permease family. LivHM subfamily.</text>
</comment>
<evidence type="ECO:0000256" key="1">
    <source>
        <dbReference type="ARBA" id="ARBA00004651"/>
    </source>
</evidence>
<feature type="transmembrane region" description="Helical" evidence="9">
    <location>
        <begin position="65"/>
        <end position="83"/>
    </location>
</feature>
<comment type="caution">
    <text evidence="10">The sequence shown here is derived from an EMBL/GenBank/DDBJ whole genome shotgun (WGS) entry which is preliminary data.</text>
</comment>
<reference evidence="10 11" key="1">
    <citation type="submission" date="2016-08" db="EMBL/GenBank/DDBJ databases">
        <title>Analysis of Carbohydrate Active Enzymes in Thermogemmatispora T81 Reveals Carbohydrate Degradation Ability.</title>
        <authorList>
            <person name="Tomazini A."/>
            <person name="Lal S."/>
            <person name="Stott M."/>
            <person name="Henrissat B."/>
            <person name="Polikarpov I."/>
            <person name="Sparling R."/>
            <person name="Levin D.B."/>
        </authorList>
    </citation>
    <scope>NUCLEOTIDE SEQUENCE [LARGE SCALE GENOMIC DNA]</scope>
    <source>
        <strain evidence="10 11">T81</strain>
    </source>
</reference>
<comment type="subcellular location">
    <subcellularLocation>
        <location evidence="1">Cell membrane</location>
        <topology evidence="1">Multi-pass membrane protein</topology>
    </subcellularLocation>
</comment>
<dbReference type="InterPro" id="IPR001851">
    <property type="entry name" value="ABC_transp_permease"/>
</dbReference>
<feature type="transmembrane region" description="Helical" evidence="9">
    <location>
        <begin position="6"/>
        <end position="29"/>
    </location>
</feature>
<dbReference type="GO" id="GO:0005886">
    <property type="term" value="C:plasma membrane"/>
    <property type="evidence" value="ECO:0007669"/>
    <property type="project" value="UniProtKB-SubCell"/>
</dbReference>
<dbReference type="RefSeq" id="WP_112432758.1">
    <property type="nucleotide sequence ID" value="NZ_MCIF01000002.1"/>
</dbReference>
<sequence>MAYFLQLVFAGAAQGCIYALIGLGFSIIFKASQVINFAQGELLLVGTYVVASAVLNWHLPFLLALPLGLLVTIVIGLLFERLVLRRMIGRPPFTVLMITIGLDIILRTLVIVGWGSRTIPAATPFAITSGFNVAGVHLGSSDLWTLGVTVVLCAALYYFFRHTRYGLAMRATALDQEAALAMGIDVRNVYALAWGLAAAITTLGGVLLAIDSLAIDPNFGNAALVAFPAIILGGLDSVSGAVVGGVIIGLTSVLTAGYESRLPAVVGTGLHEVTPYLIMILILMIRPYGLFGSRKVERV</sequence>
<evidence type="ECO:0000256" key="7">
    <source>
        <dbReference type="ARBA" id="ARBA00023136"/>
    </source>
</evidence>
<evidence type="ECO:0000256" key="4">
    <source>
        <dbReference type="ARBA" id="ARBA00022692"/>
    </source>
</evidence>
<protein>
    <recommendedName>
        <fullName evidence="12">ABC transporter permease</fullName>
    </recommendedName>
</protein>
<keyword evidence="2" id="KW-0813">Transport</keyword>
<evidence type="ECO:0000313" key="10">
    <source>
        <dbReference type="EMBL" id="RAQ97930.1"/>
    </source>
</evidence>
<evidence type="ECO:0000256" key="6">
    <source>
        <dbReference type="ARBA" id="ARBA00022989"/>
    </source>
</evidence>
<dbReference type="InterPro" id="IPR052157">
    <property type="entry name" value="BCAA_transport_permease"/>
</dbReference>
<gene>
    <name evidence="10" type="ORF">A4R35_20495</name>
</gene>
<feature type="transmembrane region" description="Helical" evidence="9">
    <location>
        <begin position="95"/>
        <end position="115"/>
    </location>
</feature>
<dbReference type="Pfam" id="PF02653">
    <property type="entry name" value="BPD_transp_2"/>
    <property type="match status" value="1"/>
</dbReference>
<feature type="transmembrane region" description="Helical" evidence="9">
    <location>
        <begin position="262"/>
        <end position="285"/>
    </location>
</feature>
<evidence type="ECO:0000256" key="3">
    <source>
        <dbReference type="ARBA" id="ARBA00022475"/>
    </source>
</evidence>
<dbReference type="PANTHER" id="PTHR11795">
    <property type="entry name" value="BRANCHED-CHAIN AMINO ACID TRANSPORT SYSTEM PERMEASE PROTEIN LIVH"/>
    <property type="match status" value="1"/>
</dbReference>
<evidence type="ECO:0000313" key="11">
    <source>
        <dbReference type="Proteomes" id="UP000248706"/>
    </source>
</evidence>
<accession>A0A328VQA2</accession>
<dbReference type="EMBL" id="MCIF01000002">
    <property type="protein sequence ID" value="RAQ97930.1"/>
    <property type="molecule type" value="Genomic_DNA"/>
</dbReference>
<dbReference type="GO" id="GO:0022857">
    <property type="term" value="F:transmembrane transporter activity"/>
    <property type="evidence" value="ECO:0007669"/>
    <property type="project" value="InterPro"/>
</dbReference>
<name>A0A328VQA2_9CHLR</name>
<evidence type="ECO:0000256" key="5">
    <source>
        <dbReference type="ARBA" id="ARBA00022970"/>
    </source>
</evidence>
<feature type="transmembrane region" description="Helical" evidence="9">
    <location>
        <begin position="222"/>
        <end position="250"/>
    </location>
</feature>
<evidence type="ECO:0000256" key="8">
    <source>
        <dbReference type="ARBA" id="ARBA00037998"/>
    </source>
</evidence>
<keyword evidence="6 9" id="KW-1133">Transmembrane helix</keyword>
<keyword evidence="11" id="KW-1185">Reference proteome</keyword>
<keyword evidence="4 9" id="KW-0812">Transmembrane</keyword>
<dbReference type="GO" id="GO:0006865">
    <property type="term" value="P:amino acid transport"/>
    <property type="evidence" value="ECO:0007669"/>
    <property type="project" value="UniProtKB-KW"/>
</dbReference>
<keyword evidence="3" id="KW-1003">Cell membrane</keyword>
<organism evidence="10 11">
    <name type="scientific">Thermogemmatispora tikiterensis</name>
    <dbReference type="NCBI Taxonomy" id="1825093"/>
    <lineage>
        <taxon>Bacteria</taxon>
        <taxon>Bacillati</taxon>
        <taxon>Chloroflexota</taxon>
        <taxon>Ktedonobacteria</taxon>
        <taxon>Thermogemmatisporales</taxon>
        <taxon>Thermogemmatisporaceae</taxon>
        <taxon>Thermogemmatispora</taxon>
    </lineage>
</organism>
<evidence type="ECO:0008006" key="12">
    <source>
        <dbReference type="Google" id="ProtNLM"/>
    </source>
</evidence>
<evidence type="ECO:0000256" key="9">
    <source>
        <dbReference type="SAM" id="Phobius"/>
    </source>
</evidence>
<evidence type="ECO:0000256" key="2">
    <source>
        <dbReference type="ARBA" id="ARBA00022448"/>
    </source>
</evidence>
<dbReference type="CDD" id="cd06582">
    <property type="entry name" value="TM_PBP1_LivH_like"/>
    <property type="match status" value="1"/>
</dbReference>
<keyword evidence="5" id="KW-0029">Amino-acid transport</keyword>
<dbReference type="OrthoDB" id="9807115at2"/>
<dbReference type="PANTHER" id="PTHR11795:SF451">
    <property type="entry name" value="ABC TRANSPORTER PERMEASE PROTEIN"/>
    <property type="match status" value="1"/>
</dbReference>
<proteinExistence type="inferred from homology"/>
<keyword evidence="7 9" id="KW-0472">Membrane</keyword>
<feature type="transmembrane region" description="Helical" evidence="9">
    <location>
        <begin position="143"/>
        <end position="160"/>
    </location>
</feature>
<feature type="transmembrane region" description="Helical" evidence="9">
    <location>
        <begin position="189"/>
        <end position="210"/>
    </location>
</feature>
<dbReference type="AlphaFoldDB" id="A0A328VQA2"/>